<keyword evidence="2" id="KW-1185">Reference proteome</keyword>
<dbReference type="Proteomes" id="UP000441399">
    <property type="component" value="Unassembled WGS sequence"/>
</dbReference>
<sequence>MPVLHEQESQRYFSDQVAPLFMATRTDARSIQAFIESVIRHTLEWANIILPQVLWLSPLHMGKMKGLALPDCWQLKLNLTLISDSGDTVKLIAGLANVYHELRHFEQVIIALIAMLSNRIPTHILRTNEVVDTPTYSGHSRLRHAPMAAMDDKLELLAEDFPIEVLEFAYERAMSERYSPAMESSVVFLGQRMNETLLSRQARADFITASDDANRAQHPNSMKTQKQWQVASVKHFANYVNAFREADAHRVEQGVLDMLRERYAPGVEMRRVVRQVYLNDPADAYLEDIGPLLFDEPKG</sequence>
<organism evidence="1 2">
    <name type="scientific">BD1-7 clade bacterium</name>
    <dbReference type="NCBI Taxonomy" id="2029982"/>
    <lineage>
        <taxon>Bacteria</taxon>
        <taxon>Pseudomonadati</taxon>
        <taxon>Pseudomonadota</taxon>
        <taxon>Gammaproteobacteria</taxon>
        <taxon>Cellvibrionales</taxon>
        <taxon>Spongiibacteraceae</taxon>
        <taxon>BD1-7 clade</taxon>
    </lineage>
</organism>
<reference evidence="1 2" key="1">
    <citation type="submission" date="2019-11" db="EMBL/GenBank/DDBJ databases">
        <authorList>
            <person name="Holert J."/>
        </authorList>
    </citation>
    <scope>NUCLEOTIDE SEQUENCE [LARGE SCALE GENOMIC DNA]</scope>
    <source>
        <strain evidence="1">SB11_3</strain>
    </source>
</reference>
<gene>
    <name evidence="1" type="ORF">OPDIPICF_02889</name>
</gene>
<protein>
    <submittedName>
        <fullName evidence="1">Uncharacterized protein</fullName>
    </submittedName>
</protein>
<name>A0A5S9QVC9_9GAMM</name>
<proteinExistence type="predicted"/>
<dbReference type="EMBL" id="CACSIO010000056">
    <property type="protein sequence ID" value="CAA0123838.1"/>
    <property type="molecule type" value="Genomic_DNA"/>
</dbReference>
<dbReference type="AlphaFoldDB" id="A0A5S9QVC9"/>
<accession>A0A5S9QVC9</accession>
<evidence type="ECO:0000313" key="1">
    <source>
        <dbReference type="EMBL" id="CAA0123838.1"/>
    </source>
</evidence>
<evidence type="ECO:0000313" key="2">
    <source>
        <dbReference type="Proteomes" id="UP000441399"/>
    </source>
</evidence>
<dbReference type="OrthoDB" id="9870199at2"/>